<organism evidence="2">
    <name type="scientific">Pyricularia oryzae (strain Y34)</name>
    <name type="common">Rice blast fungus</name>
    <name type="synonym">Magnaporthe oryzae</name>
    <dbReference type="NCBI Taxonomy" id="1143189"/>
    <lineage>
        <taxon>Eukaryota</taxon>
        <taxon>Fungi</taxon>
        <taxon>Dikarya</taxon>
        <taxon>Ascomycota</taxon>
        <taxon>Pezizomycotina</taxon>
        <taxon>Sordariomycetes</taxon>
        <taxon>Sordariomycetidae</taxon>
        <taxon>Magnaporthales</taxon>
        <taxon>Pyriculariaceae</taxon>
        <taxon>Pyricularia</taxon>
    </lineage>
</organism>
<dbReference type="EMBL" id="JH793649">
    <property type="protein sequence ID" value="ELQ34016.1"/>
    <property type="molecule type" value="Genomic_DNA"/>
</dbReference>
<dbReference type="Gene3D" id="1.20.120.1240">
    <property type="entry name" value="Dynamin, middle domain"/>
    <property type="match status" value="1"/>
</dbReference>
<accession>A0AA97NPQ3</accession>
<sequence>MYICIANRLVESFLKDAIKAICPDSQVEEELCKMFIRDHVGISFASAEEHAKLLLKMERGCPPWTLNDYFNDNLSKNQGSRLVSNIRKVAGVASETLEEWHSERIAHTLTEDQLQSIATHNQSTAENMQEYIHGVLESYYKVSIKRFINNISLHIVYHDLLYAESSPLNVFNSKFVHGLGEAQLEQIAGESSLVRMERERLAQDIASFRAAFDVLKVTSVKGS</sequence>
<dbReference type="AlphaFoldDB" id="A0AA97NPQ3"/>
<dbReference type="InterPro" id="IPR020850">
    <property type="entry name" value="GED_dom"/>
</dbReference>
<proteinExistence type="predicted"/>
<name>A0AA97NPQ3_PYRO3</name>
<gene>
    <name evidence="2" type="ORF">OOU_Y34scaffold00824g9</name>
</gene>
<dbReference type="PROSITE" id="PS51388">
    <property type="entry name" value="GED"/>
    <property type="match status" value="1"/>
</dbReference>
<dbReference type="Proteomes" id="UP000011086">
    <property type="component" value="Unassembled WGS sequence"/>
</dbReference>
<evidence type="ECO:0000259" key="1">
    <source>
        <dbReference type="PROSITE" id="PS51388"/>
    </source>
</evidence>
<feature type="domain" description="GED" evidence="1">
    <location>
        <begin position="129"/>
        <end position="223"/>
    </location>
</feature>
<reference evidence="2" key="1">
    <citation type="journal article" date="2012" name="PLoS Genet.">
        <title>Comparative analysis of the genomes of two field isolates of the rice blast fungus Magnaporthe oryzae.</title>
        <authorList>
            <person name="Xue M."/>
            <person name="Yang J."/>
            <person name="Li Z."/>
            <person name="Hu S."/>
            <person name="Yao N."/>
            <person name="Dean R.A."/>
            <person name="Zhao W."/>
            <person name="Shen M."/>
            <person name="Zhang H."/>
            <person name="Li C."/>
            <person name="Liu L."/>
            <person name="Cao L."/>
            <person name="Xu X."/>
            <person name="Xing Y."/>
            <person name="Hsiang T."/>
            <person name="Zhang Z."/>
            <person name="Xu J.R."/>
            <person name="Peng Y.L."/>
        </authorList>
    </citation>
    <scope>NUCLEOTIDE SEQUENCE</scope>
    <source>
        <strain evidence="2">Y34</strain>
    </source>
</reference>
<protein>
    <recommendedName>
        <fullName evidence="1">GED domain-containing protein</fullName>
    </recommendedName>
</protein>
<evidence type="ECO:0000313" key="2">
    <source>
        <dbReference type="EMBL" id="ELQ34016.1"/>
    </source>
</evidence>